<dbReference type="Pfam" id="PF00817">
    <property type="entry name" value="IMS"/>
    <property type="match status" value="1"/>
</dbReference>
<comment type="similarity">
    <text evidence="1">Belongs to the DNA polymerase type-Y family.</text>
</comment>
<dbReference type="GO" id="GO:0009432">
    <property type="term" value="P:SOS response"/>
    <property type="evidence" value="ECO:0007669"/>
    <property type="project" value="UniProtKB-KW"/>
</dbReference>
<dbReference type="HOGENOM" id="CLU_012348_3_0_4"/>
<gene>
    <name evidence="7" type="ordered locus">Pnap_4268</name>
</gene>
<dbReference type="Gene3D" id="1.10.150.20">
    <property type="entry name" value="5' to 3' exonuclease, C-terminal subdomain"/>
    <property type="match status" value="1"/>
</dbReference>
<feature type="domain" description="UmuC" evidence="6">
    <location>
        <begin position="1"/>
        <end position="145"/>
    </location>
</feature>
<evidence type="ECO:0000313" key="7">
    <source>
        <dbReference type="EMBL" id="ABM39551.1"/>
    </source>
</evidence>
<dbReference type="Pfam" id="PF13438">
    <property type="entry name" value="DUF4113"/>
    <property type="match status" value="1"/>
</dbReference>
<organism evidence="7 8">
    <name type="scientific">Polaromonas naphthalenivorans (strain CJ2)</name>
    <dbReference type="NCBI Taxonomy" id="365044"/>
    <lineage>
        <taxon>Bacteria</taxon>
        <taxon>Pseudomonadati</taxon>
        <taxon>Pseudomonadota</taxon>
        <taxon>Betaproteobacteria</taxon>
        <taxon>Burkholderiales</taxon>
        <taxon>Comamonadaceae</taxon>
        <taxon>Polaromonas</taxon>
    </lineage>
</organism>
<geneLocation type="plasmid" evidence="7 8">
    <name>pPNAP01</name>
</geneLocation>
<dbReference type="GO" id="GO:0006281">
    <property type="term" value="P:DNA repair"/>
    <property type="evidence" value="ECO:0007669"/>
    <property type="project" value="UniProtKB-KW"/>
</dbReference>
<evidence type="ECO:0000256" key="3">
    <source>
        <dbReference type="ARBA" id="ARBA00023199"/>
    </source>
</evidence>
<keyword evidence="5" id="KW-0742">SOS response</keyword>
<dbReference type="SUPFAM" id="SSF56672">
    <property type="entry name" value="DNA/RNA polymerases"/>
    <property type="match status" value="1"/>
</dbReference>
<keyword evidence="7" id="KW-0614">Plasmid</keyword>
<keyword evidence="2" id="KW-0227">DNA damage</keyword>
<dbReference type="Proteomes" id="UP000000644">
    <property type="component" value="Plasmid pPNAP01"/>
</dbReference>
<dbReference type="PANTHER" id="PTHR11076:SF34">
    <property type="entry name" value="PROTEIN UMUC"/>
    <property type="match status" value="1"/>
</dbReference>
<dbReference type="KEGG" id="pna:Pnap_4268"/>
<dbReference type="EMBL" id="CP000530">
    <property type="protein sequence ID" value="ABM39551.1"/>
    <property type="molecule type" value="Genomic_DNA"/>
</dbReference>
<dbReference type="CDD" id="cd01700">
    <property type="entry name" value="PolY_Pol_V_umuC"/>
    <property type="match status" value="1"/>
</dbReference>
<accession>A1VV73</accession>
<evidence type="ECO:0000256" key="5">
    <source>
        <dbReference type="ARBA" id="ARBA00023236"/>
    </source>
</evidence>
<dbReference type="Gene3D" id="3.30.1490.100">
    <property type="entry name" value="DNA polymerase, Y-family, little finger domain"/>
    <property type="match status" value="1"/>
</dbReference>
<dbReference type="InterPro" id="IPR001126">
    <property type="entry name" value="UmuC"/>
</dbReference>
<dbReference type="InterPro" id="IPR043128">
    <property type="entry name" value="Rev_trsase/Diguanyl_cyclase"/>
</dbReference>
<evidence type="ECO:0000256" key="1">
    <source>
        <dbReference type="ARBA" id="ARBA00010945"/>
    </source>
</evidence>
<reference evidence="8" key="1">
    <citation type="journal article" date="2009" name="Environ. Microbiol.">
        <title>The genome of Polaromonas naphthalenivorans strain CJ2, isolated from coal tar-contaminated sediment, reveals physiological and metabolic versatility and evolution through extensive horizontal gene transfer.</title>
        <authorList>
            <person name="Yagi J.M."/>
            <person name="Sims D."/>
            <person name="Brettin T."/>
            <person name="Bruce D."/>
            <person name="Madsen E.L."/>
        </authorList>
    </citation>
    <scope>NUCLEOTIDE SEQUENCE [LARGE SCALE GENOMIC DNA]</scope>
    <source>
        <strain evidence="8">CJ2</strain>
        <plasmid evidence="8">Plasmid pPNAP01</plasmid>
    </source>
</reference>
<dbReference type="GO" id="GO:0005829">
    <property type="term" value="C:cytosol"/>
    <property type="evidence" value="ECO:0007669"/>
    <property type="project" value="TreeGrafter"/>
</dbReference>
<dbReference type="Pfam" id="PF11799">
    <property type="entry name" value="IMS_C"/>
    <property type="match status" value="1"/>
</dbReference>
<sequence>MGAPWFEIEHLAESSGLVALSANFALYGDMSDRMMSLAAGLGPAQEIYSIDESFIDLAGVLGDLVQRGLKVRERILQWTGIPCGIGIGATKTLAKLANHIAKTAERKPGSYPATMAQVCDLSALAPEALQEVLAATAVNEVWGVGRRLTAQLSECGIHTAQDLAGLDPAMVRRRWSVVLERTVRELQGMACIALELAPARKHEIACTRSFGQPVTRLADLNEAVTEFASRAAHKLRQQGSLAGQVLVFIRTSPFRPEAQFSRSISMPLRRPSADTGVIVSAALRGLHAIYRPGYQLAKAGVMLFDLQPTTVLQAELDLQRDEAPDRRRLMTTLDDINQRYGPSTVQMASAGLAGDRRAWTMKQERRTPGYITCWADMPVARA</sequence>
<evidence type="ECO:0000259" key="6">
    <source>
        <dbReference type="PROSITE" id="PS50173"/>
    </source>
</evidence>
<dbReference type="InterPro" id="IPR017961">
    <property type="entry name" value="DNA_pol_Y-fam_little_finger"/>
</dbReference>
<dbReference type="GO" id="GO:0003684">
    <property type="term" value="F:damaged DNA binding"/>
    <property type="evidence" value="ECO:0007669"/>
    <property type="project" value="InterPro"/>
</dbReference>
<dbReference type="InterPro" id="IPR043502">
    <property type="entry name" value="DNA/RNA_pol_sf"/>
</dbReference>
<evidence type="ECO:0000313" key="8">
    <source>
        <dbReference type="Proteomes" id="UP000000644"/>
    </source>
</evidence>
<keyword evidence="3" id="KW-0741">SOS mutagenesis</keyword>
<dbReference type="Gene3D" id="3.40.1170.60">
    <property type="match status" value="1"/>
</dbReference>
<dbReference type="GO" id="GO:0003887">
    <property type="term" value="F:DNA-directed DNA polymerase activity"/>
    <property type="evidence" value="ECO:0007669"/>
    <property type="project" value="TreeGrafter"/>
</dbReference>
<dbReference type="Gene3D" id="3.30.70.270">
    <property type="match status" value="1"/>
</dbReference>
<dbReference type="InterPro" id="IPR050116">
    <property type="entry name" value="DNA_polymerase-Y"/>
</dbReference>
<proteinExistence type="inferred from homology"/>
<dbReference type="InterPro" id="IPR036775">
    <property type="entry name" value="DNA_pol_Y-fam_lit_finger_sf"/>
</dbReference>
<name>A1VV73_POLNA</name>
<keyword evidence="8" id="KW-1185">Reference proteome</keyword>
<protein>
    <submittedName>
        <fullName evidence="7">UMUC domain protein DNA-repair protein</fullName>
    </submittedName>
</protein>
<dbReference type="GO" id="GO:0042276">
    <property type="term" value="P:error-prone translesion synthesis"/>
    <property type="evidence" value="ECO:0007669"/>
    <property type="project" value="TreeGrafter"/>
</dbReference>
<evidence type="ECO:0000256" key="2">
    <source>
        <dbReference type="ARBA" id="ARBA00022763"/>
    </source>
</evidence>
<evidence type="ECO:0000256" key="4">
    <source>
        <dbReference type="ARBA" id="ARBA00023204"/>
    </source>
</evidence>
<dbReference type="InterPro" id="IPR025188">
    <property type="entry name" value="DUF4113"/>
</dbReference>
<dbReference type="PROSITE" id="PS50173">
    <property type="entry name" value="UMUC"/>
    <property type="match status" value="1"/>
</dbReference>
<dbReference type="PANTHER" id="PTHR11076">
    <property type="entry name" value="DNA REPAIR POLYMERASE UMUC / TRANSFERASE FAMILY MEMBER"/>
    <property type="match status" value="1"/>
</dbReference>
<dbReference type="AlphaFoldDB" id="A1VV73"/>
<keyword evidence="4" id="KW-0234">DNA repair</keyword>